<dbReference type="OrthoDB" id="8891963at2759"/>
<dbReference type="GO" id="GO:0005829">
    <property type="term" value="C:cytosol"/>
    <property type="evidence" value="ECO:0007669"/>
    <property type="project" value="UniProtKB-SubCell"/>
</dbReference>
<dbReference type="InterPro" id="IPR005201">
    <property type="entry name" value="TIM_ENGase"/>
</dbReference>
<proteinExistence type="predicted"/>
<dbReference type="PANTHER" id="PTHR13246">
    <property type="entry name" value="ENDO BETA N-ACETYLGLUCOSAMINIDASE"/>
    <property type="match status" value="1"/>
</dbReference>
<dbReference type="Pfam" id="PF03644">
    <property type="entry name" value="Glyco_hydro_85"/>
    <property type="match status" value="1"/>
</dbReference>
<organism evidence="3">
    <name type="scientific">Cyprinus carpio</name>
    <name type="common">Common carp</name>
    <dbReference type="NCBI Taxonomy" id="7962"/>
    <lineage>
        <taxon>Eukaryota</taxon>
        <taxon>Metazoa</taxon>
        <taxon>Chordata</taxon>
        <taxon>Craniata</taxon>
        <taxon>Vertebrata</taxon>
        <taxon>Euteleostomi</taxon>
        <taxon>Actinopterygii</taxon>
        <taxon>Neopterygii</taxon>
        <taxon>Teleostei</taxon>
        <taxon>Ostariophysi</taxon>
        <taxon>Cypriniformes</taxon>
        <taxon>Cyprinidae</taxon>
        <taxon>Cyprininae</taxon>
        <taxon>Cyprinus</taxon>
    </lineage>
</organism>
<dbReference type="KEGG" id="ccar:109093041"/>
<dbReference type="InterPro" id="IPR032979">
    <property type="entry name" value="ENGase"/>
</dbReference>
<evidence type="ECO:0000313" key="2">
    <source>
        <dbReference type="RefSeq" id="XP_042583128.1"/>
    </source>
</evidence>
<dbReference type="RefSeq" id="XP_042583128.1">
    <property type="nucleotide sequence ID" value="XM_042727194.1"/>
</dbReference>
<reference evidence="2 3" key="1">
    <citation type="submission" date="2025-04" db="UniProtKB">
        <authorList>
            <consortium name="RefSeq"/>
        </authorList>
    </citation>
    <scope>IDENTIFICATION</scope>
    <source>
        <tissue evidence="2 3">Muscle</tissue>
    </source>
</reference>
<accession>A0A9Q9WGT3</accession>
<dbReference type="AlphaFoldDB" id="A0A9Q9WGT3"/>
<dbReference type="GO" id="GO:0033925">
    <property type="term" value="F:mannosyl-glycoprotein endo-beta-N-acetylglucosaminidase activity"/>
    <property type="evidence" value="ECO:0007669"/>
    <property type="project" value="UniProtKB-EC"/>
</dbReference>
<feature type="domain" description="Cytosolic endo-beta-N-acetylglucosaminidase TIM barrel" evidence="1">
    <location>
        <begin position="341"/>
        <end position="463"/>
    </location>
</feature>
<dbReference type="GeneID" id="109093041"/>
<dbReference type="PANTHER" id="PTHR13246:SF1">
    <property type="entry name" value="CYTOSOLIC ENDO-BETA-N-ACETYLGLUCOSAMINIDASE"/>
    <property type="match status" value="1"/>
</dbReference>
<name>A0A9Q9WGT3_CYPCA</name>
<evidence type="ECO:0000259" key="1">
    <source>
        <dbReference type="Pfam" id="PF03644"/>
    </source>
</evidence>
<evidence type="ECO:0000313" key="3">
    <source>
        <dbReference type="RefSeq" id="XP_042583129.1"/>
    </source>
</evidence>
<dbReference type="Proteomes" id="UP001155660">
    <property type="component" value="Chromosome B7"/>
</dbReference>
<dbReference type="RefSeq" id="XP_042583129.1">
    <property type="nucleotide sequence ID" value="XM_042727195.1"/>
</dbReference>
<protein>
    <submittedName>
        <fullName evidence="2 3">Uncharacterized protein LOC109093041</fullName>
    </submittedName>
</protein>
<gene>
    <name evidence="2 3" type="primary">LOC109093041</name>
</gene>
<sequence length="486" mass="57101">MFRNKHYNVSDEEALQAFHNAIQYLKGEQRTSAQFIKCDSRELTEIIRCVNRYFIEESIDIIGLEIAKKVMDSINQGTEPPKPDGYIFSWDVHLLSEVDCLRFNYSERNLIFRNESDDYIFPEWERMGQNCYRWYIFRAQGKYSGKDYYAVQLKKTTTIGGSVREFKGDFRASEDPALLKRFQDAKINGNCTSEFQRTAAYSWSRDGTPPAHPYFIVAQLYWPRIPLNSNYQLEQITDKVALRVLYDEIPALEEKRTTDLKTYTWFLNKPENAVNDFPELKDYSEGQTFSDDYLRPSTEPLQTDGFTYEWSREEHESTHQDFTLIFRARPTCERVPQVITEETRIRLDYWQYIKEFVFFGGSRREGTVLAPDPAWIDQAHRNGVAIFGTVFLPPLTLGGDKKDTEELAKLENLQKLVDIAHRLNFEGWFLNVESFKRYDDSCLNDLKLAIQKMDLRGKEIIWYLPMCDEIDPKSKGVRMTCDKKNK</sequence>